<dbReference type="EMBL" id="VLTJ01000041">
    <property type="protein sequence ID" value="TSH89386.1"/>
    <property type="molecule type" value="Genomic_DNA"/>
</dbReference>
<comment type="subcellular location">
    <subcellularLocation>
        <location evidence="1">Cell inner membrane</location>
        <topology evidence="1">Multi-pass membrane protein</topology>
    </subcellularLocation>
    <subcellularLocation>
        <location evidence="12">Membrane</location>
        <topology evidence="12">Multi-pass membrane protein</topology>
    </subcellularLocation>
</comment>
<dbReference type="InterPro" id="IPR050790">
    <property type="entry name" value="ExbB/TolQ_transport"/>
</dbReference>
<dbReference type="Pfam" id="PF01618">
    <property type="entry name" value="MotA_ExbB"/>
    <property type="match status" value="1"/>
</dbReference>
<keyword evidence="10 14" id="KW-0472">Membrane</keyword>
<dbReference type="InterPro" id="IPR002898">
    <property type="entry name" value="MotA_ExbB_proton_chnl"/>
</dbReference>
<keyword evidence="5" id="KW-1003">Cell membrane</keyword>
<evidence type="ECO:0000256" key="1">
    <source>
        <dbReference type="ARBA" id="ARBA00004429"/>
    </source>
</evidence>
<dbReference type="GO" id="GO:0017038">
    <property type="term" value="P:protein import"/>
    <property type="evidence" value="ECO:0007669"/>
    <property type="project" value="TreeGrafter"/>
</dbReference>
<evidence type="ECO:0000256" key="5">
    <source>
        <dbReference type="ARBA" id="ARBA00022475"/>
    </source>
</evidence>
<name>A0A556A923_9BURK</name>
<evidence type="ECO:0000256" key="8">
    <source>
        <dbReference type="ARBA" id="ARBA00022927"/>
    </source>
</evidence>
<dbReference type="PANTHER" id="PTHR30625">
    <property type="entry name" value="PROTEIN TOLQ"/>
    <property type="match status" value="1"/>
</dbReference>
<evidence type="ECO:0000313" key="17">
    <source>
        <dbReference type="Proteomes" id="UP000318405"/>
    </source>
</evidence>
<evidence type="ECO:0000256" key="7">
    <source>
        <dbReference type="ARBA" id="ARBA00022692"/>
    </source>
</evidence>
<feature type="transmembrane region" description="Helical" evidence="14">
    <location>
        <begin position="250"/>
        <end position="272"/>
    </location>
</feature>
<dbReference type="RefSeq" id="WP_143950790.1">
    <property type="nucleotide sequence ID" value="NZ_BAABMB010000005.1"/>
</dbReference>
<keyword evidence="7 14" id="KW-0812">Transmembrane</keyword>
<accession>A0A556A923</accession>
<evidence type="ECO:0000313" key="16">
    <source>
        <dbReference type="EMBL" id="TSH89386.1"/>
    </source>
</evidence>
<protein>
    <recommendedName>
        <fullName evidence="3">Biopolymer transport protein ExbB</fullName>
    </recommendedName>
</protein>
<comment type="function">
    <text evidence="11">Involved in the TonB-dependent energy-dependent transport of various receptor-bound substrates. Protects ExbD from proteolytic degradation and functionally stabilizes TonB.</text>
</comment>
<comment type="similarity">
    <text evidence="12">Belongs to the exbB/tolQ family.</text>
</comment>
<feature type="region of interest" description="Disordered" evidence="13">
    <location>
        <begin position="1"/>
        <end position="55"/>
    </location>
</feature>
<evidence type="ECO:0000256" key="3">
    <source>
        <dbReference type="ARBA" id="ARBA00022093"/>
    </source>
</evidence>
<dbReference type="GO" id="GO:0005886">
    <property type="term" value="C:plasma membrane"/>
    <property type="evidence" value="ECO:0007669"/>
    <property type="project" value="UniProtKB-SubCell"/>
</dbReference>
<evidence type="ECO:0000256" key="2">
    <source>
        <dbReference type="ARBA" id="ARBA00011471"/>
    </source>
</evidence>
<reference evidence="16 17" key="1">
    <citation type="submission" date="2019-07" db="EMBL/GenBank/DDBJ databases">
        <title>Qingshengfaniella alkalisoli gen. nov., sp. nov., isolated from saline soil.</title>
        <authorList>
            <person name="Xu L."/>
            <person name="Huang X.-X."/>
            <person name="Sun J.-Q."/>
        </authorList>
    </citation>
    <scope>NUCLEOTIDE SEQUENCE [LARGE SCALE GENOMIC DNA]</scope>
    <source>
        <strain evidence="16 17">DSM 27279</strain>
    </source>
</reference>
<keyword evidence="4 12" id="KW-0813">Transport</keyword>
<keyword evidence="17" id="KW-1185">Reference proteome</keyword>
<feature type="transmembrane region" description="Helical" evidence="14">
    <location>
        <begin position="215"/>
        <end position="238"/>
    </location>
</feature>
<evidence type="ECO:0000256" key="12">
    <source>
        <dbReference type="RuleBase" id="RU004057"/>
    </source>
</evidence>
<gene>
    <name evidence="16" type="ORF">FOZ76_23810</name>
</gene>
<evidence type="ECO:0000256" key="10">
    <source>
        <dbReference type="ARBA" id="ARBA00023136"/>
    </source>
</evidence>
<dbReference type="Proteomes" id="UP000318405">
    <property type="component" value="Unassembled WGS sequence"/>
</dbReference>
<sequence length="310" mass="32577">MSEPISNAVQEAPSPSAAPDAGISPAQEAPSPSAAPDAGISLPSSGGQDGLPDPAAEAQALNQSAVPMTQAPQPTDGMGFMHFIEQSDIVGKSLFVILIVMSIASWYLIVVKGFSNMAVKRRSRTFLDKFWQSSSLAAVENEIVAHGARDPFSHLAIHAIHARDHHAKFGAAKLEEAGSESDFVMRTMRKVIDEETAKVENGLTVLASVGSTAPFVGLFGTVWGVYHALVGIGMGGGATIDRIAGPVGEALIMTGLGLAVAIPAVLGFNAFVRRNRVMLSQLDAFAYDLFAVLTTGRQVANEGRVRSLRN</sequence>
<evidence type="ECO:0000256" key="13">
    <source>
        <dbReference type="SAM" id="MobiDB-lite"/>
    </source>
</evidence>
<evidence type="ECO:0000256" key="11">
    <source>
        <dbReference type="ARBA" id="ARBA00024816"/>
    </source>
</evidence>
<evidence type="ECO:0000256" key="9">
    <source>
        <dbReference type="ARBA" id="ARBA00022989"/>
    </source>
</evidence>
<dbReference type="PANTHER" id="PTHR30625:SF14">
    <property type="entry name" value="BIOPOLYMER TRANSPORT PROTEIN EXBB"/>
    <property type="match status" value="1"/>
</dbReference>
<organism evidence="16 17">
    <name type="scientific">Verticiella sediminum</name>
    <dbReference type="NCBI Taxonomy" id="1247510"/>
    <lineage>
        <taxon>Bacteria</taxon>
        <taxon>Pseudomonadati</taxon>
        <taxon>Pseudomonadota</taxon>
        <taxon>Betaproteobacteria</taxon>
        <taxon>Burkholderiales</taxon>
        <taxon>Alcaligenaceae</taxon>
        <taxon>Verticiella</taxon>
    </lineage>
</organism>
<evidence type="ECO:0000256" key="6">
    <source>
        <dbReference type="ARBA" id="ARBA00022519"/>
    </source>
</evidence>
<feature type="compositionally biased region" description="Low complexity" evidence="13">
    <location>
        <begin position="24"/>
        <end position="41"/>
    </location>
</feature>
<evidence type="ECO:0000259" key="15">
    <source>
        <dbReference type="Pfam" id="PF01618"/>
    </source>
</evidence>
<evidence type="ECO:0000256" key="14">
    <source>
        <dbReference type="SAM" id="Phobius"/>
    </source>
</evidence>
<keyword evidence="9 14" id="KW-1133">Transmembrane helix</keyword>
<keyword evidence="8 12" id="KW-0653">Protein transport</keyword>
<comment type="subunit">
    <text evidence="2">The accessory proteins ExbB and ExbD seem to form a complex with TonB.</text>
</comment>
<proteinExistence type="inferred from homology"/>
<feature type="domain" description="MotA/TolQ/ExbB proton channel" evidence="15">
    <location>
        <begin position="166"/>
        <end position="283"/>
    </location>
</feature>
<dbReference type="OrthoDB" id="9805133at2"/>
<keyword evidence="6" id="KW-0997">Cell inner membrane</keyword>
<feature type="transmembrane region" description="Helical" evidence="14">
    <location>
        <begin position="94"/>
        <end position="114"/>
    </location>
</feature>
<evidence type="ECO:0000256" key="4">
    <source>
        <dbReference type="ARBA" id="ARBA00022448"/>
    </source>
</evidence>
<comment type="caution">
    <text evidence="16">The sequence shown here is derived from an EMBL/GenBank/DDBJ whole genome shotgun (WGS) entry which is preliminary data.</text>
</comment>
<dbReference type="AlphaFoldDB" id="A0A556A923"/>